<sequence>MIQELPGNLSGVHASLNHRSFSIDWALSNFSLLLLLWGQFGPVWACSGQFRLWPPIWASSGHNKNTSIVALSHIFFHRNRERVSFLG</sequence>
<organism evidence="1 3">
    <name type="scientific">Polarella glacialis</name>
    <name type="common">Dinoflagellate</name>
    <dbReference type="NCBI Taxonomy" id="89957"/>
    <lineage>
        <taxon>Eukaryota</taxon>
        <taxon>Sar</taxon>
        <taxon>Alveolata</taxon>
        <taxon>Dinophyceae</taxon>
        <taxon>Suessiales</taxon>
        <taxon>Suessiaceae</taxon>
        <taxon>Polarella</taxon>
    </lineage>
</organism>
<name>A0A813DTF4_POLGL</name>
<dbReference type="Proteomes" id="UP000654075">
    <property type="component" value="Unassembled WGS sequence"/>
</dbReference>
<evidence type="ECO:0000313" key="1">
    <source>
        <dbReference type="EMBL" id="CAE8589559.1"/>
    </source>
</evidence>
<gene>
    <name evidence="1" type="ORF">PGLA1383_LOCUS8315</name>
    <name evidence="2" type="ORF">PGLA2088_LOCUS19492</name>
</gene>
<dbReference type="EMBL" id="CAJNNV010003754">
    <property type="protein sequence ID" value="CAE8589559.1"/>
    <property type="molecule type" value="Genomic_DNA"/>
</dbReference>
<dbReference type="EMBL" id="CAJNNW010025123">
    <property type="protein sequence ID" value="CAE8675678.1"/>
    <property type="molecule type" value="Genomic_DNA"/>
</dbReference>
<evidence type="ECO:0000313" key="3">
    <source>
        <dbReference type="Proteomes" id="UP000654075"/>
    </source>
</evidence>
<keyword evidence="3" id="KW-1185">Reference proteome</keyword>
<proteinExistence type="predicted"/>
<dbReference type="Proteomes" id="UP000626109">
    <property type="component" value="Unassembled WGS sequence"/>
</dbReference>
<reference evidence="1" key="1">
    <citation type="submission" date="2021-02" db="EMBL/GenBank/DDBJ databases">
        <authorList>
            <person name="Dougan E. K."/>
            <person name="Rhodes N."/>
            <person name="Thang M."/>
            <person name="Chan C."/>
        </authorList>
    </citation>
    <scope>NUCLEOTIDE SEQUENCE</scope>
</reference>
<evidence type="ECO:0000313" key="2">
    <source>
        <dbReference type="EMBL" id="CAE8675678.1"/>
    </source>
</evidence>
<protein>
    <submittedName>
        <fullName evidence="1">Uncharacterized protein</fullName>
    </submittedName>
</protein>
<accession>A0A813DTF4</accession>
<dbReference type="AlphaFoldDB" id="A0A813DTF4"/>
<comment type="caution">
    <text evidence="1">The sequence shown here is derived from an EMBL/GenBank/DDBJ whole genome shotgun (WGS) entry which is preliminary data.</text>
</comment>